<dbReference type="RefSeq" id="WP_111217427.1">
    <property type="nucleotide sequence ID" value="NZ_CP117255.1"/>
</dbReference>
<accession>A0AAF1K519</accession>
<name>A0AAF1K519_9HYPH</name>
<gene>
    <name evidence="1" type="ORF">PR017_01425</name>
</gene>
<dbReference type="SUPFAM" id="SSF55144">
    <property type="entry name" value="LigT-like"/>
    <property type="match status" value="1"/>
</dbReference>
<reference evidence="1 2" key="1">
    <citation type="journal article" date="2018" name="Sci. Rep.">
        <title>Rhizobium tumorigenes sp. nov., a novel plant tumorigenic bacterium isolated from cane gall tumors on thornless blackberry.</title>
        <authorList>
            <person name="Kuzmanovi N."/>
            <person name="Smalla K."/>
            <person name="Gronow S."/>
            <person name="PuBawska J."/>
        </authorList>
    </citation>
    <scope>NUCLEOTIDE SEQUENCE [LARGE SCALE GENOMIC DNA]</scope>
    <source>
        <strain evidence="1 2">1078</strain>
    </source>
</reference>
<proteinExistence type="predicted"/>
<dbReference type="AlphaFoldDB" id="A0AAF1K519"/>
<dbReference type="Gene3D" id="3.90.1140.10">
    <property type="entry name" value="Cyclic phosphodiesterase"/>
    <property type="match status" value="1"/>
</dbReference>
<dbReference type="Proteomes" id="UP000249499">
    <property type="component" value="Chromosome"/>
</dbReference>
<dbReference type="KEGG" id="rtu:PR017_01425"/>
<evidence type="ECO:0000313" key="2">
    <source>
        <dbReference type="Proteomes" id="UP000249499"/>
    </source>
</evidence>
<keyword evidence="1" id="KW-0436">Ligase</keyword>
<dbReference type="Pfam" id="PF13563">
    <property type="entry name" value="2_5_RNA_ligase2"/>
    <property type="match status" value="1"/>
</dbReference>
<protein>
    <submittedName>
        <fullName evidence="1">2'-5' RNA ligase family protein</fullName>
    </submittedName>
</protein>
<dbReference type="PANTHER" id="PTHR36039">
    <property type="match status" value="1"/>
</dbReference>
<reference evidence="2" key="2">
    <citation type="journal article" date="2023" name="MicrobiologyOpen">
        <title>Genomics of the tumorigenes clade of the family Rhizobiaceae and description of Rhizobium rhododendri sp. nov.</title>
        <authorList>
            <person name="Kuzmanovic N."/>
            <person name="diCenzo G.C."/>
            <person name="Bunk B."/>
            <person name="Sproeer C."/>
            <person name="Fruehling A."/>
            <person name="Neumann-Schaal M."/>
            <person name="Overmann J."/>
            <person name="Smalla K."/>
        </authorList>
    </citation>
    <scope>NUCLEOTIDE SEQUENCE [LARGE SCALE GENOMIC DNA]</scope>
    <source>
        <strain evidence="2">1078</strain>
    </source>
</reference>
<dbReference type="PANTHER" id="PTHR36039:SF2">
    <property type="entry name" value="RNA LIGASE_CYCLIC NUCLEOTIDE PHOSPHODIESTERASE FAMILY PROTEIN"/>
    <property type="match status" value="1"/>
</dbReference>
<dbReference type="GO" id="GO:0016874">
    <property type="term" value="F:ligase activity"/>
    <property type="evidence" value="ECO:0007669"/>
    <property type="project" value="UniProtKB-KW"/>
</dbReference>
<dbReference type="InterPro" id="IPR009097">
    <property type="entry name" value="Cyclic_Pdiesterase"/>
</dbReference>
<keyword evidence="2" id="KW-1185">Reference proteome</keyword>
<evidence type="ECO:0000313" key="1">
    <source>
        <dbReference type="EMBL" id="WFR95840.1"/>
    </source>
</evidence>
<dbReference type="EMBL" id="CP117255">
    <property type="protein sequence ID" value="WFR95840.1"/>
    <property type="molecule type" value="Genomic_DNA"/>
</dbReference>
<sequence>MPHAISIKCLNDTAAPLFRLWDEASRFEAVPSMRELIYPPHITLAVFPDDSGSLDTVLDDVFTSQSRLPLTFDSIGYFENDLLVLWARPHRSDALLALHERLHQHIDPAICHEHYRRGQWVPHCSLATNVPKVHATAAIQWAENRKEEFSVDFDAADLVCFPPVMVMKEYKLV</sequence>
<organism evidence="1 2">
    <name type="scientific">Rhizobium tumorigenes</name>
    <dbReference type="NCBI Taxonomy" id="2041385"/>
    <lineage>
        <taxon>Bacteria</taxon>
        <taxon>Pseudomonadati</taxon>
        <taxon>Pseudomonadota</taxon>
        <taxon>Alphaproteobacteria</taxon>
        <taxon>Hyphomicrobiales</taxon>
        <taxon>Rhizobiaceae</taxon>
        <taxon>Rhizobium/Agrobacterium group</taxon>
        <taxon>Rhizobium</taxon>
    </lineage>
</organism>